<evidence type="ECO:0000256" key="1">
    <source>
        <dbReference type="ARBA" id="ARBA00023015"/>
    </source>
</evidence>
<dbReference type="SUPFAM" id="SSF55781">
    <property type="entry name" value="GAF domain-like"/>
    <property type="match status" value="1"/>
</dbReference>
<dbReference type="InterPro" id="IPR029016">
    <property type="entry name" value="GAF-like_dom_sf"/>
</dbReference>
<dbReference type="OrthoDB" id="7466251at2"/>
<evidence type="ECO:0000256" key="2">
    <source>
        <dbReference type="ARBA" id="ARBA00023163"/>
    </source>
</evidence>
<dbReference type="EMBL" id="FZNW01000012">
    <property type="protein sequence ID" value="SNR61790.1"/>
    <property type="molecule type" value="Genomic_DNA"/>
</dbReference>
<gene>
    <name evidence="5" type="ORF">SAMN06265360_11246</name>
</gene>
<evidence type="ECO:0000313" key="5">
    <source>
        <dbReference type="EMBL" id="SNR61790.1"/>
    </source>
</evidence>
<dbReference type="Gene3D" id="3.30.450.40">
    <property type="match status" value="1"/>
</dbReference>
<dbReference type="AlphaFoldDB" id="A0A238XSU6"/>
<dbReference type="Proteomes" id="UP000198348">
    <property type="component" value="Unassembled WGS sequence"/>
</dbReference>
<accession>A0A238XSU6</accession>
<dbReference type="GO" id="GO:0003723">
    <property type="term" value="F:RNA binding"/>
    <property type="evidence" value="ECO:0007669"/>
    <property type="project" value="InterPro"/>
</dbReference>
<dbReference type="InterPro" id="IPR003018">
    <property type="entry name" value="GAF"/>
</dbReference>
<feature type="domain" description="ANTAR" evidence="4">
    <location>
        <begin position="158"/>
        <end position="230"/>
    </location>
</feature>
<keyword evidence="1" id="KW-0805">Transcription regulation</keyword>
<organism evidence="5 6">
    <name type="scientific">Haloechinothrix alba</name>
    <dbReference type="NCBI Taxonomy" id="664784"/>
    <lineage>
        <taxon>Bacteria</taxon>
        <taxon>Bacillati</taxon>
        <taxon>Actinomycetota</taxon>
        <taxon>Actinomycetes</taxon>
        <taxon>Pseudonocardiales</taxon>
        <taxon>Pseudonocardiaceae</taxon>
        <taxon>Haloechinothrix</taxon>
    </lineage>
</organism>
<name>A0A238XSU6_9PSEU</name>
<proteinExistence type="predicted"/>
<dbReference type="SMART" id="SM01012">
    <property type="entry name" value="ANTAR"/>
    <property type="match status" value="1"/>
</dbReference>
<protein>
    <recommendedName>
        <fullName evidence="7">ANTAR domain-containing protein</fullName>
    </recommendedName>
</protein>
<dbReference type="Gene3D" id="1.10.10.10">
    <property type="entry name" value="Winged helix-like DNA-binding domain superfamily/Winged helix DNA-binding domain"/>
    <property type="match status" value="1"/>
</dbReference>
<dbReference type="InterPro" id="IPR005561">
    <property type="entry name" value="ANTAR"/>
</dbReference>
<evidence type="ECO:0000313" key="6">
    <source>
        <dbReference type="Proteomes" id="UP000198348"/>
    </source>
</evidence>
<feature type="domain" description="GAF" evidence="3">
    <location>
        <begin position="7"/>
        <end position="171"/>
    </location>
</feature>
<dbReference type="InterPro" id="IPR036388">
    <property type="entry name" value="WH-like_DNA-bd_sf"/>
</dbReference>
<dbReference type="Pfam" id="PF03861">
    <property type="entry name" value="ANTAR"/>
    <property type="match status" value="1"/>
</dbReference>
<keyword evidence="2" id="KW-0804">Transcription</keyword>
<reference evidence="5 6" key="1">
    <citation type="submission" date="2017-06" db="EMBL/GenBank/DDBJ databases">
        <authorList>
            <person name="Kim H.J."/>
            <person name="Triplett B.A."/>
        </authorList>
    </citation>
    <scope>NUCLEOTIDE SEQUENCE [LARGE SCALE GENOMIC DNA]</scope>
    <source>
        <strain evidence="5 6">DSM 45207</strain>
    </source>
</reference>
<keyword evidence="6" id="KW-1185">Reference proteome</keyword>
<dbReference type="SMART" id="SM00065">
    <property type="entry name" value="GAF"/>
    <property type="match status" value="1"/>
</dbReference>
<evidence type="ECO:0000259" key="3">
    <source>
        <dbReference type="SMART" id="SM00065"/>
    </source>
</evidence>
<sequence length="244" mass="25962">MTVDRARLADTLLEIVAEVPDPSALPGQLCAACLRALPIDGVGVSLMSGHQAGGGVLLGASGAIGHRMEDLQFELGEGPSISAVEDGQPVLVPDVLAEDARSRWPMFVQSVETTDVRALFTFPLQLGAISFGALGCYRSRAGPLDEVVNALVVAEAVTLALLQAQAKEIDGNGHRSWLTEAVVDYHPHVHQAVGMVSAQLEASVEEAFVRLRGHAFRHGRSLEEIGADVVARRLRFTGDELMPE</sequence>
<evidence type="ECO:0000259" key="4">
    <source>
        <dbReference type="SMART" id="SM01012"/>
    </source>
</evidence>
<evidence type="ECO:0008006" key="7">
    <source>
        <dbReference type="Google" id="ProtNLM"/>
    </source>
</evidence>
<dbReference type="RefSeq" id="WP_089301844.1">
    <property type="nucleotide sequence ID" value="NZ_FZNW01000012.1"/>
</dbReference>